<dbReference type="PANTHER" id="PTHR47147">
    <property type="entry name" value="SYNCOILIN"/>
    <property type="match status" value="1"/>
</dbReference>
<feature type="coiled-coil region" evidence="1">
    <location>
        <begin position="374"/>
        <end position="465"/>
    </location>
</feature>
<evidence type="ECO:0000313" key="2">
    <source>
        <dbReference type="EMBL" id="CAJ1083752.1"/>
    </source>
</evidence>
<feature type="coiled-coil region" evidence="1">
    <location>
        <begin position="504"/>
        <end position="538"/>
    </location>
</feature>
<dbReference type="Proteomes" id="UP001178508">
    <property type="component" value="Chromosome 21"/>
</dbReference>
<keyword evidence="1" id="KW-0175">Coiled coil</keyword>
<dbReference type="PANTHER" id="PTHR47147:SF1">
    <property type="entry name" value="SYNCOILIN"/>
    <property type="match status" value="1"/>
</dbReference>
<dbReference type="EMBL" id="OY660884">
    <property type="protein sequence ID" value="CAJ1083752.1"/>
    <property type="molecule type" value="Genomic_DNA"/>
</dbReference>
<reference evidence="2" key="1">
    <citation type="submission" date="2023-08" db="EMBL/GenBank/DDBJ databases">
        <authorList>
            <person name="Alioto T."/>
            <person name="Alioto T."/>
            <person name="Gomez Garrido J."/>
        </authorList>
    </citation>
    <scope>NUCLEOTIDE SEQUENCE</scope>
</reference>
<proteinExistence type="predicted"/>
<evidence type="ECO:0000313" key="3">
    <source>
        <dbReference type="Proteomes" id="UP001178508"/>
    </source>
</evidence>
<protein>
    <submittedName>
        <fullName evidence="2">Uncharacterized protein sync</fullName>
    </submittedName>
</protein>
<gene>
    <name evidence="2" type="ORF">XNOV1_A025089</name>
</gene>
<accession>A0AAV1HCG9</accession>
<evidence type="ECO:0000256" key="1">
    <source>
        <dbReference type="SAM" id="Coils"/>
    </source>
</evidence>
<dbReference type="AlphaFoldDB" id="A0AAV1HCG9"/>
<sequence length="714" mass="82331">MEDMDDNVSLTGFEPLFIKEEDADPDRNLMEQSERNKAQSGFSLMKTQLNQSAMMKPYLQEMDELLRSCEELTGLHFSSNFSTSYDETNLTTTTKCHDKDKVTVESYQETHTSPHAYLSTSYIDTEMDGAGAEDQPAQGQTQDLDRIINRCGVTRDITRQKGMPLTSVGNKLSDSMVEYEGQLVGMLAMLESCMEETGMDFEPQDWATDTSQEYVHISTNANLRRGTTLVPIREERLTKLDSHMLELESCAGPYDRGDEVSEEIRHDMTASSGPNESQRRPVLRFDNTGDFLMETLQGNSETVQEAPDGQFRFSGPQNYPVNCEETTAGCMSTIEGTYTMGEMAGTEVNCESSAEDTQEHRMDSINVGSGMNELHALGSQMEEYIQEVQELVKRRKELLAEVLKLRGDKSSEEEEVSIEEETEEQIGHKVTELMKVLKKEEEGRRQERKKEIQCLKNERTEEEKRIWKVNLERQELHGELRKLKRRLFTIARDCALNQLALNTQHREVELLKREEEKMKSLEHQLTEERTKLKAAQQQQLLDLQAEIHAQSSNQPLNTTDEMTQCKRHSCGDIQQYLQGGLKALEDRYEPILLGLLKRREVTAEALMKAKEQAQELKTQLRPLKEEIQKLNLQRTCLEEKIKLLYMQRREDVGQYKEKVCTLEECSRELAHELRIQKRKTQEIEELRDSLTKRLLLYRAVTKDHKCDDEQKNSD</sequence>
<dbReference type="InterPro" id="IPR027702">
    <property type="entry name" value="Syncoilin"/>
</dbReference>
<name>A0AAV1HCG9_XYRNO</name>
<keyword evidence="3" id="KW-1185">Reference proteome</keyword>
<dbReference type="GO" id="GO:0005882">
    <property type="term" value="C:intermediate filament"/>
    <property type="evidence" value="ECO:0007669"/>
    <property type="project" value="InterPro"/>
</dbReference>
<feature type="coiled-coil region" evidence="1">
    <location>
        <begin position="599"/>
        <end position="647"/>
    </location>
</feature>
<organism evidence="2 3">
    <name type="scientific">Xyrichtys novacula</name>
    <name type="common">Pearly razorfish</name>
    <name type="synonym">Hemipteronotus novacula</name>
    <dbReference type="NCBI Taxonomy" id="13765"/>
    <lineage>
        <taxon>Eukaryota</taxon>
        <taxon>Metazoa</taxon>
        <taxon>Chordata</taxon>
        <taxon>Craniata</taxon>
        <taxon>Vertebrata</taxon>
        <taxon>Euteleostomi</taxon>
        <taxon>Actinopterygii</taxon>
        <taxon>Neopterygii</taxon>
        <taxon>Teleostei</taxon>
        <taxon>Neoteleostei</taxon>
        <taxon>Acanthomorphata</taxon>
        <taxon>Eupercaria</taxon>
        <taxon>Labriformes</taxon>
        <taxon>Labridae</taxon>
        <taxon>Xyrichtys</taxon>
    </lineage>
</organism>